<feature type="transmembrane region" description="Helical" evidence="6">
    <location>
        <begin position="179"/>
        <end position="199"/>
    </location>
</feature>
<evidence type="ECO:0000256" key="6">
    <source>
        <dbReference type="RuleBase" id="RU004914"/>
    </source>
</evidence>
<feature type="transmembrane region" description="Helical" evidence="6">
    <location>
        <begin position="431"/>
        <end position="453"/>
    </location>
</feature>
<evidence type="ECO:0000313" key="8">
    <source>
        <dbReference type="Proteomes" id="UP001291926"/>
    </source>
</evidence>
<feature type="transmembrane region" description="Helical" evidence="6">
    <location>
        <begin position="541"/>
        <end position="563"/>
    </location>
</feature>
<proteinExistence type="inferred from homology"/>
<feature type="transmembrane region" description="Helical" evidence="6">
    <location>
        <begin position="499"/>
        <end position="521"/>
    </location>
</feature>
<evidence type="ECO:0000256" key="4">
    <source>
        <dbReference type="ARBA" id="ARBA00022989"/>
    </source>
</evidence>
<reference evidence="7 8" key="1">
    <citation type="journal article" date="2023" name="bioRxiv">
        <title>Genome report: Whole genome sequence and annotation of Penstemon davidsonii.</title>
        <authorList>
            <person name="Ostevik K.L."/>
            <person name="Alabady M."/>
            <person name="Zhang M."/>
            <person name="Rausher M.D."/>
        </authorList>
    </citation>
    <scope>NUCLEOTIDE SEQUENCE [LARGE SCALE GENOMIC DNA]</scope>
    <source>
        <strain evidence="7">DNT005</strain>
        <tissue evidence="7">Whole leaf</tissue>
    </source>
</reference>
<feature type="transmembrane region" description="Helical" evidence="6">
    <location>
        <begin position="248"/>
        <end position="267"/>
    </location>
</feature>
<feature type="transmembrane region" description="Helical" evidence="6">
    <location>
        <begin position="328"/>
        <end position="348"/>
    </location>
</feature>
<feature type="transmembrane region" description="Helical" evidence="6">
    <location>
        <begin position="673"/>
        <end position="693"/>
    </location>
</feature>
<evidence type="ECO:0000256" key="2">
    <source>
        <dbReference type="ARBA" id="ARBA00010199"/>
    </source>
</evidence>
<accession>A0ABR0DMU5</accession>
<keyword evidence="3 6" id="KW-0812">Transmembrane</keyword>
<protein>
    <recommendedName>
        <fullName evidence="6">Protein DETOXIFICATION</fullName>
    </recommendedName>
    <alternativeName>
        <fullName evidence="6">Multidrug and toxic compound extrusion protein</fullName>
    </alternativeName>
</protein>
<dbReference type="NCBIfam" id="TIGR00797">
    <property type="entry name" value="matE"/>
    <property type="match status" value="1"/>
</dbReference>
<feature type="transmembrane region" description="Helical" evidence="6">
    <location>
        <begin position="575"/>
        <end position="595"/>
    </location>
</feature>
<keyword evidence="5 6" id="KW-0472">Membrane</keyword>
<dbReference type="InterPro" id="IPR002528">
    <property type="entry name" value="MATE_fam"/>
</dbReference>
<keyword evidence="8" id="KW-1185">Reference proteome</keyword>
<comment type="similarity">
    <text evidence="2 6">Belongs to the multi antimicrobial extrusion (MATE) (TC 2.A.66.1) family.</text>
</comment>
<name>A0ABR0DMU5_9LAMI</name>
<comment type="caution">
    <text evidence="7">The sequence shown here is derived from an EMBL/GenBank/DDBJ whole genome shotgun (WGS) entry which is preliminary data.</text>
</comment>
<evidence type="ECO:0000256" key="5">
    <source>
        <dbReference type="ARBA" id="ARBA00023136"/>
    </source>
</evidence>
<feature type="transmembrane region" description="Helical" evidence="6">
    <location>
        <begin position="401"/>
        <end position="425"/>
    </location>
</feature>
<evidence type="ECO:0000256" key="3">
    <source>
        <dbReference type="ARBA" id="ARBA00022692"/>
    </source>
</evidence>
<dbReference type="Pfam" id="PF01554">
    <property type="entry name" value="MatE"/>
    <property type="match status" value="3"/>
</dbReference>
<dbReference type="Proteomes" id="UP001291926">
    <property type="component" value="Unassembled WGS sequence"/>
</dbReference>
<feature type="transmembrane region" description="Helical" evidence="6">
    <location>
        <begin position="615"/>
        <end position="633"/>
    </location>
</feature>
<organism evidence="7 8">
    <name type="scientific">Penstemon davidsonii</name>
    <dbReference type="NCBI Taxonomy" id="160366"/>
    <lineage>
        <taxon>Eukaryota</taxon>
        <taxon>Viridiplantae</taxon>
        <taxon>Streptophyta</taxon>
        <taxon>Embryophyta</taxon>
        <taxon>Tracheophyta</taxon>
        <taxon>Spermatophyta</taxon>
        <taxon>Magnoliopsida</taxon>
        <taxon>eudicotyledons</taxon>
        <taxon>Gunneridae</taxon>
        <taxon>Pentapetalae</taxon>
        <taxon>asterids</taxon>
        <taxon>lamiids</taxon>
        <taxon>Lamiales</taxon>
        <taxon>Plantaginaceae</taxon>
        <taxon>Cheloneae</taxon>
        <taxon>Penstemon</taxon>
    </lineage>
</organism>
<dbReference type="CDD" id="cd13132">
    <property type="entry name" value="MATE_eukaryotic"/>
    <property type="match status" value="1"/>
</dbReference>
<feature type="transmembrane region" description="Helical" evidence="6">
    <location>
        <begin position="109"/>
        <end position="129"/>
    </location>
</feature>
<evidence type="ECO:0000256" key="1">
    <source>
        <dbReference type="ARBA" id="ARBA00004141"/>
    </source>
</evidence>
<feature type="transmembrane region" description="Helical" evidence="6">
    <location>
        <begin position="149"/>
        <end position="167"/>
    </location>
</feature>
<keyword evidence="4 6" id="KW-1133">Transmembrane helix</keyword>
<sequence>MESKVALLLPENSESESRKEWNFGADLNKVTRIALPMMVVTVSQYLLRISPLFMLGHLGELSLSSASIATSLANVTGYSVIFGMAGALETLCGQAYGAEQYQKVGTFTYGAIICLFLVSLPVSVLWIYTDKLLMFIGQDHLISIEAGKYAIWLIPSLFPYAIYQSLVRYLQIQSLILPMLISTLATLCFHLPLCWAFIFKLKLGNAGAALSIGISYWLNVIILGLYVKYSSACKKTHASFSRDVFLTMWMFFKLAVPAALMVCLSWWSYELVILLSGLLPNPQLETSVLSICFSTISLHYHIPDAFGAAASTRISNELGAGKPKAARAAFFAVLVLSVAECIIASTVVFGCRHILGYAFSDEMEVVDYVNKIAPLLCLCVLMDGFEAVLSGIARGSGWQHIGVYVNLVAYYFVGIPVSFLLGFVFHWGGEGLWIGLVVGATLKSILLLLITSLTDWDKQVNFMNEVMESKVALLLPENSERKSTKEWNFGADLNKVTRIALPMMVVTVSQFLLRISPLFMLGHLGELSLSSASIATSLANVTGYSVIFGMAGALETLCGQAFGAEQYQKVGTFTYGAIICLFLVSLPVSILWIYTDKLLIFMGQDHLISIEAGKYAIWLIPSLFPYAIYQSLVRYLQIQSLILPMLISTLATLCFHLPLCWAFIFKFNFGKAGAALTISISYWLNVIILGLYVKYSSACKKTHASFSREVFTTMWKFFQLGVPAALMVWYSF</sequence>
<feature type="transmembrane region" description="Helical" evidence="6">
    <location>
        <begin position="205"/>
        <end position="227"/>
    </location>
</feature>
<dbReference type="EMBL" id="JAYDYQ010001087">
    <property type="protein sequence ID" value="KAK4490546.1"/>
    <property type="molecule type" value="Genomic_DNA"/>
</dbReference>
<comment type="subcellular location">
    <subcellularLocation>
        <location evidence="1">Membrane</location>
        <topology evidence="1">Multi-pass membrane protein</topology>
    </subcellularLocation>
</comment>
<feature type="transmembrane region" description="Helical" evidence="6">
    <location>
        <begin position="645"/>
        <end position="667"/>
    </location>
</feature>
<gene>
    <name evidence="7" type="ORF">RD792_001228</name>
</gene>
<dbReference type="PANTHER" id="PTHR11206">
    <property type="entry name" value="MULTIDRUG RESISTANCE PROTEIN"/>
    <property type="match status" value="1"/>
</dbReference>
<evidence type="ECO:0000313" key="7">
    <source>
        <dbReference type="EMBL" id="KAK4490546.1"/>
    </source>
</evidence>
<dbReference type="InterPro" id="IPR045069">
    <property type="entry name" value="MATE_euk"/>
</dbReference>